<proteinExistence type="predicted"/>
<evidence type="ECO:0000313" key="1">
    <source>
        <dbReference type="EMBL" id="KAG7394467.1"/>
    </source>
</evidence>
<comment type="caution">
    <text evidence="1">The sequence shown here is derived from an EMBL/GenBank/DDBJ whole genome shotgun (WGS) entry which is preliminary data.</text>
</comment>
<gene>
    <name evidence="1" type="ORF">PHYBOEH_005167</name>
</gene>
<dbReference type="OrthoDB" id="26525at2759"/>
<name>A0A8T1WKM9_9STRA</name>
<keyword evidence="2" id="KW-1185">Reference proteome</keyword>
<dbReference type="Proteomes" id="UP000693981">
    <property type="component" value="Unassembled WGS sequence"/>
</dbReference>
<dbReference type="EMBL" id="JAGDFL010000271">
    <property type="protein sequence ID" value="KAG7394467.1"/>
    <property type="molecule type" value="Genomic_DNA"/>
</dbReference>
<organism evidence="1 2">
    <name type="scientific">Phytophthora boehmeriae</name>
    <dbReference type="NCBI Taxonomy" id="109152"/>
    <lineage>
        <taxon>Eukaryota</taxon>
        <taxon>Sar</taxon>
        <taxon>Stramenopiles</taxon>
        <taxon>Oomycota</taxon>
        <taxon>Peronosporomycetes</taxon>
        <taxon>Peronosporales</taxon>
        <taxon>Peronosporaceae</taxon>
        <taxon>Phytophthora</taxon>
    </lineage>
</organism>
<protein>
    <submittedName>
        <fullName evidence="1">Uncharacterized protein</fullName>
    </submittedName>
</protein>
<evidence type="ECO:0000313" key="2">
    <source>
        <dbReference type="Proteomes" id="UP000693981"/>
    </source>
</evidence>
<accession>A0A8T1WKM9</accession>
<reference evidence="1" key="1">
    <citation type="submission" date="2021-02" db="EMBL/GenBank/DDBJ databases">
        <authorList>
            <person name="Palmer J.M."/>
        </authorList>
    </citation>
    <scope>NUCLEOTIDE SEQUENCE</scope>
    <source>
        <strain evidence="1">SCRP23</strain>
    </source>
</reference>
<dbReference type="AlphaFoldDB" id="A0A8T1WKM9"/>
<sequence length="252" mass="29014">MEDAANDAAIQERRVEIRASLRNVENSLRDAGAVTDGYASAYFLESNSEDESSSSTSLFRRKAERVSAAILARSAALRFDFDPPDQIRHSWKLTPLGEAKCRRIWSLFDEDQDDAWAYEEFQEYLAALTSSKTSTETRAFTDSEEVWRMYMSDVCELDDDMRLTFEGFKLYRERIEDEQPLARDLALLGVSLQWEELEKSKTVKELFQEYMDDLKGGLTAKSAQYFLAELGFVLTCRETLQIIERRNQHCGS</sequence>